<dbReference type="InterPro" id="IPR027398">
    <property type="entry name" value="SecD-TM"/>
</dbReference>
<dbReference type="InterPro" id="IPR022813">
    <property type="entry name" value="SecD/SecF_arch_bac"/>
</dbReference>
<evidence type="ECO:0000256" key="6">
    <source>
        <dbReference type="ARBA" id="ARBA00022989"/>
    </source>
</evidence>
<dbReference type="Gene3D" id="3.30.70.3400">
    <property type="match status" value="2"/>
</dbReference>
<accession>A0A847S563</accession>
<dbReference type="InterPro" id="IPR048634">
    <property type="entry name" value="SecD_SecF_C"/>
</dbReference>
<evidence type="ECO:0000313" key="14">
    <source>
        <dbReference type="EMBL" id="NLR74923.1"/>
    </source>
</evidence>
<dbReference type="GO" id="GO:0043952">
    <property type="term" value="P:protein transport by the Sec complex"/>
    <property type="evidence" value="ECO:0007669"/>
    <property type="project" value="UniProtKB-UniRule"/>
</dbReference>
<dbReference type="Pfam" id="PF02355">
    <property type="entry name" value="SecD_SecF_C"/>
    <property type="match status" value="1"/>
</dbReference>
<comment type="subunit">
    <text evidence="9">Forms a complex with SecF. Part of the essential Sec protein translocation apparatus which comprises SecA, SecYEG and auxiliary proteins SecDF-YajC and YidC.</text>
</comment>
<feature type="domain" description="SecD export protein N-terminal TM" evidence="11">
    <location>
        <begin position="1"/>
        <end position="103"/>
    </location>
</feature>
<dbReference type="RefSeq" id="WP_168876498.1">
    <property type="nucleotide sequence ID" value="NZ_JABAIM010000001.1"/>
</dbReference>
<dbReference type="InterPro" id="IPR005791">
    <property type="entry name" value="SecD"/>
</dbReference>
<feature type="domain" description="Protein export membrane protein SecD/SecF C-terminal" evidence="10">
    <location>
        <begin position="428"/>
        <end position="597"/>
    </location>
</feature>
<dbReference type="PANTHER" id="PTHR30081">
    <property type="entry name" value="PROTEIN-EXPORT MEMBRANE PROTEIN SEC"/>
    <property type="match status" value="1"/>
</dbReference>
<dbReference type="InterPro" id="IPR048631">
    <property type="entry name" value="SecD_1st"/>
</dbReference>
<organism evidence="14 15">
    <name type="scientific">Leeia aquatica</name>
    <dbReference type="NCBI Taxonomy" id="2725557"/>
    <lineage>
        <taxon>Bacteria</taxon>
        <taxon>Pseudomonadati</taxon>
        <taxon>Pseudomonadota</taxon>
        <taxon>Betaproteobacteria</taxon>
        <taxon>Neisseriales</taxon>
        <taxon>Leeiaceae</taxon>
        <taxon>Leeia</taxon>
    </lineage>
</organism>
<feature type="domain" description="SecDF P1 head subdomain" evidence="13">
    <location>
        <begin position="313"/>
        <end position="426"/>
    </location>
</feature>
<dbReference type="AlphaFoldDB" id="A0A847S563"/>
<dbReference type="Proteomes" id="UP000587991">
    <property type="component" value="Unassembled WGS sequence"/>
</dbReference>
<evidence type="ECO:0000256" key="9">
    <source>
        <dbReference type="HAMAP-Rule" id="MF_01463"/>
    </source>
</evidence>
<keyword evidence="2 9" id="KW-0813">Transport</keyword>
<evidence type="ECO:0000256" key="8">
    <source>
        <dbReference type="ARBA" id="ARBA00023136"/>
    </source>
</evidence>
<dbReference type="GO" id="GO:0006605">
    <property type="term" value="P:protein targeting"/>
    <property type="evidence" value="ECO:0007669"/>
    <property type="project" value="UniProtKB-UniRule"/>
</dbReference>
<keyword evidence="5 9" id="KW-0653">Protein transport</keyword>
<dbReference type="InterPro" id="IPR055344">
    <property type="entry name" value="SecD_SecF_C_bact"/>
</dbReference>
<comment type="function">
    <text evidence="9">Part of the Sec protein translocase complex. Interacts with the SecYEG preprotein conducting channel. SecDF uses the proton motive force (PMF) to complete protein translocation after the ATP-dependent function of SecA.</text>
</comment>
<keyword evidence="6 9" id="KW-1133">Transmembrane helix</keyword>
<proteinExistence type="inferred from homology"/>
<keyword evidence="3 9" id="KW-1003">Cell membrane</keyword>
<evidence type="ECO:0000256" key="3">
    <source>
        <dbReference type="ARBA" id="ARBA00022475"/>
    </source>
</evidence>
<dbReference type="EMBL" id="JABAIM010000001">
    <property type="protein sequence ID" value="NLR74923.1"/>
    <property type="molecule type" value="Genomic_DNA"/>
</dbReference>
<keyword evidence="4 9" id="KW-0812">Transmembrane</keyword>
<dbReference type="InterPro" id="IPR054384">
    <property type="entry name" value="SecDF_P1_head"/>
</dbReference>
<dbReference type="Pfam" id="PF21760">
    <property type="entry name" value="SecD_1st"/>
    <property type="match status" value="1"/>
</dbReference>
<evidence type="ECO:0000259" key="12">
    <source>
        <dbReference type="Pfam" id="PF21760"/>
    </source>
</evidence>
<feature type="transmembrane region" description="Helical" evidence="9">
    <location>
        <begin position="543"/>
        <end position="565"/>
    </location>
</feature>
<dbReference type="GO" id="GO:0065002">
    <property type="term" value="P:intracellular protein transmembrane transport"/>
    <property type="evidence" value="ECO:0007669"/>
    <property type="project" value="UniProtKB-UniRule"/>
</dbReference>
<evidence type="ECO:0000256" key="2">
    <source>
        <dbReference type="ARBA" id="ARBA00022448"/>
    </source>
</evidence>
<evidence type="ECO:0000256" key="4">
    <source>
        <dbReference type="ARBA" id="ARBA00022692"/>
    </source>
</evidence>
<comment type="caution">
    <text evidence="9">Lacks conserved residue(s) required for the propagation of feature annotation.</text>
</comment>
<keyword evidence="7 9" id="KW-0811">Translocation</keyword>
<dbReference type="Gene3D" id="1.20.1640.10">
    <property type="entry name" value="Multidrug efflux transporter AcrB transmembrane domain"/>
    <property type="match status" value="1"/>
</dbReference>
<feature type="transmembrane region" description="Helical" evidence="9">
    <location>
        <begin position="571"/>
        <end position="595"/>
    </location>
</feature>
<evidence type="ECO:0000259" key="13">
    <source>
        <dbReference type="Pfam" id="PF22599"/>
    </source>
</evidence>
<dbReference type="NCBIfam" id="TIGR01129">
    <property type="entry name" value="secD"/>
    <property type="match status" value="1"/>
</dbReference>
<reference evidence="14 15" key="1">
    <citation type="submission" date="2020-04" db="EMBL/GenBank/DDBJ databases">
        <title>Draft genome of Leeia sp. IMCC25680.</title>
        <authorList>
            <person name="Song J."/>
            <person name="Cho J.-C."/>
        </authorList>
    </citation>
    <scope>NUCLEOTIDE SEQUENCE [LARGE SCALE GENOMIC DNA]</scope>
    <source>
        <strain evidence="14 15">IMCC25680</strain>
    </source>
</reference>
<keyword evidence="8 9" id="KW-0472">Membrane</keyword>
<evidence type="ECO:0000256" key="5">
    <source>
        <dbReference type="ARBA" id="ARBA00022927"/>
    </source>
</evidence>
<evidence type="ECO:0000259" key="11">
    <source>
        <dbReference type="Pfam" id="PF13721"/>
    </source>
</evidence>
<dbReference type="HAMAP" id="MF_01463_B">
    <property type="entry name" value="SecD_B"/>
    <property type="match status" value="1"/>
</dbReference>
<dbReference type="FunFam" id="1.20.1640.10:FF:000004">
    <property type="entry name" value="Protein translocase subunit SecD"/>
    <property type="match status" value="1"/>
</dbReference>
<comment type="subcellular location">
    <subcellularLocation>
        <location evidence="1 9">Cell membrane</location>
        <topology evidence="1 9">Multi-pass membrane protein</topology>
    </subcellularLocation>
</comment>
<evidence type="ECO:0000313" key="15">
    <source>
        <dbReference type="Proteomes" id="UP000587991"/>
    </source>
</evidence>
<evidence type="ECO:0000256" key="1">
    <source>
        <dbReference type="ARBA" id="ARBA00004651"/>
    </source>
</evidence>
<evidence type="ECO:0000259" key="10">
    <source>
        <dbReference type="Pfam" id="PF02355"/>
    </source>
</evidence>
<evidence type="ECO:0000256" key="7">
    <source>
        <dbReference type="ARBA" id="ARBA00023010"/>
    </source>
</evidence>
<gene>
    <name evidence="9 14" type="primary">secD</name>
    <name evidence="14" type="ORF">HF682_07110</name>
</gene>
<dbReference type="Gene3D" id="3.30.1360.200">
    <property type="match status" value="1"/>
</dbReference>
<protein>
    <recommendedName>
        <fullName evidence="9">Protein translocase subunit SecD</fullName>
    </recommendedName>
</protein>
<dbReference type="GO" id="GO:0005886">
    <property type="term" value="C:plasma membrane"/>
    <property type="evidence" value="ECO:0007669"/>
    <property type="project" value="UniProtKB-SubCell"/>
</dbReference>
<feature type="domain" description="Protein translocase subunit SecDF P1" evidence="12">
    <location>
        <begin position="228"/>
        <end position="285"/>
    </location>
</feature>
<feature type="transmembrane region" description="Helical" evidence="9">
    <location>
        <begin position="448"/>
        <end position="467"/>
    </location>
</feature>
<keyword evidence="15" id="KW-1185">Reference proteome</keyword>
<comment type="similarity">
    <text evidence="9">Belongs to the SecD/SecF family. SecD subfamily.</text>
</comment>
<dbReference type="Pfam" id="PF22599">
    <property type="entry name" value="SecDF_P1_head"/>
    <property type="match status" value="1"/>
</dbReference>
<comment type="caution">
    <text evidence="14">The sequence shown here is derived from an EMBL/GenBank/DDBJ whole genome shotgun (WGS) entry which is preliminary data.</text>
</comment>
<dbReference type="PANTHER" id="PTHR30081:SF1">
    <property type="entry name" value="PROTEIN TRANSLOCASE SUBUNIT SECD"/>
    <property type="match status" value="1"/>
</dbReference>
<sequence>MNRFPLWKKLLTAFVLLAGVLYALPNLFGEAPAVQIAPNKATITVTPQLLDQAQAAVRKAGLTVTASELDQNGVKLRFADTETQLRAKDILQKALGDDYLVALNLVPNTPNWLRDLGANPMVLGLDLRGGVHFMLELDMRAAEDKAMEGFARDARNVLREKKVRATVTRRADRLTLKFRDEASLDASLPGLKARLVSVSLQKQVADGEFRVEGSLAPNALTEIRKSAVEQNIATLRKRVNAMGVAEPVVQQQGADRIVVQLPGVQDTTKVKDIIGRTATLEVRRVVEDPQALSSALSGAVPAGTVLMQERFKGETRPILLRTEVELTGENITNAQTSNDRDGRPAVSINLDGEGADIFKNLTRELALKAPGSRIAMVLVENGKSEVVTAPSVHEEIGGGNVIITGSFTTPETVKTALLLRSGSLAAPMKVVEERTVGPSAGKENIERGFHSTWVGFALVAVLMLVYYRVFGVISIVSLAVNVFLLVSLLSLIHATLTLPGIAAIALALGMAIDSNVLINERIREELRAGMSPQMAISEGYKHAWATIIDSNVTTLIVGLMLMIFGSGPVRGFAVVHCLGILTSMFSAVLVSRGLVNLVYGSRKKLKTLSI</sequence>
<name>A0A847S563_9NEIS</name>
<dbReference type="Pfam" id="PF13721">
    <property type="entry name" value="SecD-TM1"/>
    <property type="match status" value="1"/>
</dbReference>
<dbReference type="NCBIfam" id="TIGR00916">
    <property type="entry name" value="2A0604s01"/>
    <property type="match status" value="1"/>
</dbReference>
<dbReference type="GO" id="GO:0015450">
    <property type="term" value="F:protein-transporting ATPase activity"/>
    <property type="evidence" value="ECO:0007669"/>
    <property type="project" value="InterPro"/>
</dbReference>
<dbReference type="SUPFAM" id="SSF82866">
    <property type="entry name" value="Multidrug efflux transporter AcrB transmembrane domain"/>
    <property type="match status" value="1"/>
</dbReference>